<keyword evidence="2" id="KW-1185">Reference proteome</keyword>
<gene>
    <name evidence="1" type="ORF">H0A36_28925</name>
</gene>
<accession>A0A853IDW9</accession>
<organism evidence="1 2">
    <name type="scientific">Spartinivicinus marinus</name>
    <dbReference type="NCBI Taxonomy" id="2994442"/>
    <lineage>
        <taxon>Bacteria</taxon>
        <taxon>Pseudomonadati</taxon>
        <taxon>Pseudomonadota</taxon>
        <taxon>Gammaproteobacteria</taxon>
        <taxon>Oceanospirillales</taxon>
        <taxon>Zooshikellaceae</taxon>
        <taxon>Spartinivicinus</taxon>
    </lineage>
</organism>
<dbReference type="Proteomes" id="UP000569732">
    <property type="component" value="Unassembled WGS sequence"/>
</dbReference>
<dbReference type="AlphaFoldDB" id="A0A853IDW9"/>
<reference evidence="1 2" key="1">
    <citation type="submission" date="2020-07" db="EMBL/GenBank/DDBJ databases">
        <title>Endozoicomonas sp. nov., isolated from sediment.</title>
        <authorList>
            <person name="Gu T."/>
        </authorList>
    </citation>
    <scope>NUCLEOTIDE SEQUENCE [LARGE SCALE GENOMIC DNA]</scope>
    <source>
        <strain evidence="1 2">SM1973</strain>
    </source>
</reference>
<feature type="non-terminal residue" evidence="1">
    <location>
        <position position="1"/>
    </location>
</feature>
<comment type="caution">
    <text evidence="1">The sequence shown here is derived from an EMBL/GenBank/DDBJ whole genome shotgun (WGS) entry which is preliminary data.</text>
</comment>
<evidence type="ECO:0000313" key="2">
    <source>
        <dbReference type="Proteomes" id="UP000569732"/>
    </source>
</evidence>
<evidence type="ECO:0000313" key="1">
    <source>
        <dbReference type="EMBL" id="NYZ70042.1"/>
    </source>
</evidence>
<dbReference type="EMBL" id="JACCKB010000238">
    <property type="protein sequence ID" value="NYZ70042.1"/>
    <property type="molecule type" value="Genomic_DNA"/>
</dbReference>
<proteinExistence type="predicted"/>
<protein>
    <submittedName>
        <fullName evidence="1">Uncharacterized protein</fullName>
    </submittedName>
</protein>
<dbReference type="RefSeq" id="WP_180571985.1">
    <property type="nucleotide sequence ID" value="NZ_JACCKB010000238.1"/>
</dbReference>
<sequence>YNLTVADFNTYFAGEQQAFVHNMKCDCGVGNLKGIPLTEAKQLMSKWDKATYHTLSDSIRDHAKRHGFGNDIVKYLRKAANFNKKGAKQKALEDGAIRWNRKSGEFLIERNGKIVTYGINK</sequence>
<name>A0A853IDW9_9GAMM</name>